<keyword evidence="2" id="KW-1185">Reference proteome</keyword>
<evidence type="ECO:0000313" key="1">
    <source>
        <dbReference type="EMBL" id="KOS47412.1"/>
    </source>
</evidence>
<proteinExistence type="predicted"/>
<evidence type="ECO:0000313" key="2">
    <source>
        <dbReference type="Proteomes" id="UP000037696"/>
    </source>
</evidence>
<reference evidence="1 2" key="1">
    <citation type="submission" date="2015-08" db="EMBL/GenBank/DDBJ databases">
        <title>Genome sequencing of Penicillium nordicum.</title>
        <authorList>
            <person name="Nguyen H.D."/>
            <person name="Seifert K.A."/>
        </authorList>
    </citation>
    <scope>NUCLEOTIDE SEQUENCE [LARGE SCALE GENOMIC DNA]</scope>
    <source>
        <strain evidence="1 2">DAOMC 185683</strain>
    </source>
</reference>
<dbReference type="AlphaFoldDB" id="A0A0M9WJM6"/>
<organism evidence="1 2">
    <name type="scientific">Penicillium nordicum</name>
    <dbReference type="NCBI Taxonomy" id="229535"/>
    <lineage>
        <taxon>Eukaryota</taxon>
        <taxon>Fungi</taxon>
        <taxon>Dikarya</taxon>
        <taxon>Ascomycota</taxon>
        <taxon>Pezizomycotina</taxon>
        <taxon>Eurotiomycetes</taxon>
        <taxon>Eurotiomycetidae</taxon>
        <taxon>Eurotiales</taxon>
        <taxon>Aspergillaceae</taxon>
        <taxon>Penicillium</taxon>
    </lineage>
</organism>
<protein>
    <submittedName>
        <fullName evidence="1">Uncharacterized protein</fullName>
    </submittedName>
</protein>
<sequence>MATPEERALQLPDNNNWHDEEDVLVNDQAVGLPDVGTYNLYKITPPHKEREDLDKWIDKVDAAVQVSLPMDWGFGSSLDTKHVDLFLSRPLWIQTVISWSLRFL</sequence>
<gene>
    <name evidence="1" type="ORF">ACN38_g1599</name>
</gene>
<accession>A0A0M9WJM6</accession>
<comment type="caution">
    <text evidence="1">The sequence shown here is derived from an EMBL/GenBank/DDBJ whole genome shotgun (WGS) entry which is preliminary data.</text>
</comment>
<name>A0A0M9WJM6_9EURO</name>
<dbReference type="OrthoDB" id="4366008at2759"/>
<dbReference type="EMBL" id="LHQQ01000016">
    <property type="protein sequence ID" value="KOS47412.1"/>
    <property type="molecule type" value="Genomic_DNA"/>
</dbReference>
<dbReference type="Proteomes" id="UP000037696">
    <property type="component" value="Unassembled WGS sequence"/>
</dbReference>